<dbReference type="AlphaFoldDB" id="A0AAD7GM47"/>
<keyword evidence="3" id="KW-1185">Reference proteome</keyword>
<evidence type="ECO:0000313" key="2">
    <source>
        <dbReference type="EMBL" id="KAJ7695570.1"/>
    </source>
</evidence>
<dbReference type="Proteomes" id="UP001215598">
    <property type="component" value="Unassembled WGS sequence"/>
</dbReference>
<gene>
    <name evidence="2" type="ORF">B0H16DRAFT_1750672</name>
</gene>
<proteinExistence type="predicted"/>
<name>A0AAD7GM47_9AGAR</name>
<feature type="region of interest" description="Disordered" evidence="1">
    <location>
        <begin position="1"/>
        <end position="22"/>
    </location>
</feature>
<dbReference type="EMBL" id="JARKIB010000653">
    <property type="protein sequence ID" value="KAJ7695570.1"/>
    <property type="molecule type" value="Genomic_DNA"/>
</dbReference>
<evidence type="ECO:0000256" key="1">
    <source>
        <dbReference type="SAM" id="MobiDB-lite"/>
    </source>
</evidence>
<sequence>MPAPSDSWVDASTDGSSPASLTEHFETGAIGNRTTVLRRGGTDTLRSNSRLTAGISSSRGFLVLTTLGWLAQWYYNWKCIVPHFPCIRRTALTLFVVGSRLWRPLVAFTALIAPSPALAPPHRCEDTRRVAGLNAGTPLDAIAQAHIGAIGVTARGFRLGLFHSDASVVLVGALVPRADNDEDIGGGDAPARDRGALRICIANTMSIFTRQTV</sequence>
<organism evidence="2 3">
    <name type="scientific">Mycena metata</name>
    <dbReference type="NCBI Taxonomy" id="1033252"/>
    <lineage>
        <taxon>Eukaryota</taxon>
        <taxon>Fungi</taxon>
        <taxon>Dikarya</taxon>
        <taxon>Basidiomycota</taxon>
        <taxon>Agaricomycotina</taxon>
        <taxon>Agaricomycetes</taxon>
        <taxon>Agaricomycetidae</taxon>
        <taxon>Agaricales</taxon>
        <taxon>Marasmiineae</taxon>
        <taxon>Mycenaceae</taxon>
        <taxon>Mycena</taxon>
    </lineage>
</organism>
<evidence type="ECO:0000313" key="3">
    <source>
        <dbReference type="Proteomes" id="UP001215598"/>
    </source>
</evidence>
<accession>A0AAD7GM47</accession>
<comment type="caution">
    <text evidence="2">The sequence shown here is derived from an EMBL/GenBank/DDBJ whole genome shotgun (WGS) entry which is preliminary data.</text>
</comment>
<reference evidence="2" key="1">
    <citation type="submission" date="2023-03" db="EMBL/GenBank/DDBJ databases">
        <title>Massive genome expansion in bonnet fungi (Mycena s.s.) driven by repeated elements and novel gene families across ecological guilds.</title>
        <authorList>
            <consortium name="Lawrence Berkeley National Laboratory"/>
            <person name="Harder C.B."/>
            <person name="Miyauchi S."/>
            <person name="Viragh M."/>
            <person name="Kuo A."/>
            <person name="Thoen E."/>
            <person name="Andreopoulos B."/>
            <person name="Lu D."/>
            <person name="Skrede I."/>
            <person name="Drula E."/>
            <person name="Henrissat B."/>
            <person name="Morin E."/>
            <person name="Kohler A."/>
            <person name="Barry K."/>
            <person name="LaButti K."/>
            <person name="Morin E."/>
            <person name="Salamov A."/>
            <person name="Lipzen A."/>
            <person name="Mereny Z."/>
            <person name="Hegedus B."/>
            <person name="Baldrian P."/>
            <person name="Stursova M."/>
            <person name="Weitz H."/>
            <person name="Taylor A."/>
            <person name="Grigoriev I.V."/>
            <person name="Nagy L.G."/>
            <person name="Martin F."/>
            <person name="Kauserud H."/>
        </authorList>
    </citation>
    <scope>NUCLEOTIDE SEQUENCE</scope>
    <source>
        <strain evidence="2">CBHHK182m</strain>
    </source>
</reference>
<protein>
    <submittedName>
        <fullName evidence="2">Uncharacterized protein</fullName>
    </submittedName>
</protein>